<dbReference type="AlphaFoldDB" id="A0A433QVX4"/>
<evidence type="ECO:0000256" key="1">
    <source>
        <dbReference type="SAM" id="MobiDB-lite"/>
    </source>
</evidence>
<feature type="compositionally biased region" description="Basic and acidic residues" evidence="1">
    <location>
        <begin position="81"/>
        <end position="102"/>
    </location>
</feature>
<comment type="caution">
    <text evidence="2">The sequence shown here is derived from an EMBL/GenBank/DDBJ whole genome shotgun (WGS) entry which is preliminary data.</text>
</comment>
<organism evidence="2 3">
    <name type="scientific">Jimgerdemannia flammicorona</name>
    <dbReference type="NCBI Taxonomy" id="994334"/>
    <lineage>
        <taxon>Eukaryota</taxon>
        <taxon>Fungi</taxon>
        <taxon>Fungi incertae sedis</taxon>
        <taxon>Mucoromycota</taxon>
        <taxon>Mucoromycotina</taxon>
        <taxon>Endogonomycetes</taxon>
        <taxon>Endogonales</taxon>
        <taxon>Endogonaceae</taxon>
        <taxon>Jimgerdemannia</taxon>
    </lineage>
</organism>
<protein>
    <submittedName>
        <fullName evidence="2">Uncharacterized protein</fullName>
    </submittedName>
</protein>
<reference evidence="2 3" key="1">
    <citation type="journal article" date="2018" name="New Phytol.">
        <title>Phylogenomics of Endogonaceae and evolution of mycorrhizas within Mucoromycota.</title>
        <authorList>
            <person name="Chang Y."/>
            <person name="Desiro A."/>
            <person name="Na H."/>
            <person name="Sandor L."/>
            <person name="Lipzen A."/>
            <person name="Clum A."/>
            <person name="Barry K."/>
            <person name="Grigoriev I.V."/>
            <person name="Martin F.M."/>
            <person name="Stajich J.E."/>
            <person name="Smith M.E."/>
            <person name="Bonito G."/>
            <person name="Spatafora J.W."/>
        </authorList>
    </citation>
    <scope>NUCLEOTIDE SEQUENCE [LARGE SCALE GENOMIC DNA]</scope>
    <source>
        <strain evidence="2 3">AD002</strain>
    </source>
</reference>
<accession>A0A433QVX4</accession>
<name>A0A433QVX4_9FUNG</name>
<proteinExistence type="predicted"/>
<evidence type="ECO:0000313" key="3">
    <source>
        <dbReference type="Proteomes" id="UP000274822"/>
    </source>
</evidence>
<feature type="compositionally biased region" description="Polar residues" evidence="1">
    <location>
        <begin position="104"/>
        <end position="115"/>
    </location>
</feature>
<feature type="compositionally biased region" description="Basic residues" evidence="1">
    <location>
        <begin position="134"/>
        <end position="144"/>
    </location>
</feature>
<feature type="compositionally biased region" description="Basic residues" evidence="1">
    <location>
        <begin position="67"/>
        <end position="79"/>
    </location>
</feature>
<feature type="region of interest" description="Disordered" evidence="1">
    <location>
        <begin position="49"/>
        <end position="144"/>
    </location>
</feature>
<sequence length="144" mass="16560">MIAVSLLHFGTRRLELNFDLVLCRKLLSALLGLHVCVYNNSCLFCTCSEHRRSRSPRSSVADEDQRKKRKTNGRHRSRSRSPSESDGDNKYEEERLECEGVKNEQLQEVSNGQEEMSNELRRSLDDEQGCVPKSTHHHLRMGAC</sequence>
<dbReference type="Proteomes" id="UP000274822">
    <property type="component" value="Unassembled WGS sequence"/>
</dbReference>
<evidence type="ECO:0000313" key="2">
    <source>
        <dbReference type="EMBL" id="RUS33962.1"/>
    </source>
</evidence>
<dbReference type="EMBL" id="RBNJ01000822">
    <property type="protein sequence ID" value="RUS33962.1"/>
    <property type="molecule type" value="Genomic_DNA"/>
</dbReference>
<keyword evidence="3" id="KW-1185">Reference proteome</keyword>
<gene>
    <name evidence="2" type="ORF">BC938DRAFT_483105</name>
</gene>